<comment type="caution">
    <text evidence="1">The sequence shown here is derived from an EMBL/GenBank/DDBJ whole genome shotgun (WGS) entry which is preliminary data.</text>
</comment>
<name>A0A951QLU1_9CYAN</name>
<accession>A0A951QLU1</accession>
<dbReference type="AlphaFoldDB" id="A0A951QLU1"/>
<dbReference type="SUPFAM" id="SSF54593">
    <property type="entry name" value="Glyoxalase/Bleomycin resistance protein/Dihydroxybiphenyl dioxygenase"/>
    <property type="match status" value="1"/>
</dbReference>
<reference evidence="1" key="2">
    <citation type="journal article" date="2022" name="Microbiol. Resour. Announc.">
        <title>Metagenome Sequencing to Explore Phylogenomics of Terrestrial Cyanobacteria.</title>
        <authorList>
            <person name="Ward R.D."/>
            <person name="Stajich J.E."/>
            <person name="Johansen J.R."/>
            <person name="Huntemann M."/>
            <person name="Clum A."/>
            <person name="Foster B."/>
            <person name="Foster B."/>
            <person name="Roux S."/>
            <person name="Palaniappan K."/>
            <person name="Varghese N."/>
            <person name="Mukherjee S."/>
            <person name="Reddy T.B.K."/>
            <person name="Daum C."/>
            <person name="Copeland A."/>
            <person name="Chen I.A."/>
            <person name="Ivanova N.N."/>
            <person name="Kyrpides N.C."/>
            <person name="Shapiro N."/>
            <person name="Eloe-Fadrosh E.A."/>
            <person name="Pietrasiak N."/>
        </authorList>
    </citation>
    <scope>NUCLEOTIDE SEQUENCE</scope>
    <source>
        <strain evidence="1">GSE-NOS-MK-12-04C</strain>
    </source>
</reference>
<dbReference type="InterPro" id="IPR029068">
    <property type="entry name" value="Glyas_Bleomycin-R_OHBP_Dase"/>
</dbReference>
<dbReference type="Proteomes" id="UP000729701">
    <property type="component" value="Unassembled WGS sequence"/>
</dbReference>
<protein>
    <submittedName>
        <fullName evidence="1">Uncharacterized protein</fullName>
    </submittedName>
</protein>
<sequence>MTAKFTHIMLMVEDVIATASFYSQGLGIIINSANTAVRTPEGHLLSLLQPATNYDAA</sequence>
<dbReference type="EMBL" id="JAHHGZ010000010">
    <property type="protein sequence ID" value="MBW4668103.1"/>
    <property type="molecule type" value="Genomic_DNA"/>
</dbReference>
<proteinExistence type="predicted"/>
<gene>
    <name evidence="1" type="ORF">KME60_11940</name>
</gene>
<reference evidence="1" key="1">
    <citation type="submission" date="2021-05" db="EMBL/GenBank/DDBJ databases">
        <authorList>
            <person name="Pietrasiak N."/>
            <person name="Ward R."/>
            <person name="Stajich J.E."/>
            <person name="Kurbessoian T."/>
        </authorList>
    </citation>
    <scope>NUCLEOTIDE SEQUENCE</scope>
    <source>
        <strain evidence="1">GSE-NOS-MK-12-04C</strain>
    </source>
</reference>
<evidence type="ECO:0000313" key="2">
    <source>
        <dbReference type="Proteomes" id="UP000729701"/>
    </source>
</evidence>
<evidence type="ECO:0000313" key="1">
    <source>
        <dbReference type="EMBL" id="MBW4668103.1"/>
    </source>
</evidence>
<organism evidence="1 2">
    <name type="scientific">Cyanomargarita calcarea GSE-NOS-MK-12-04C</name>
    <dbReference type="NCBI Taxonomy" id="2839659"/>
    <lineage>
        <taxon>Bacteria</taxon>
        <taxon>Bacillati</taxon>
        <taxon>Cyanobacteriota</taxon>
        <taxon>Cyanophyceae</taxon>
        <taxon>Nostocales</taxon>
        <taxon>Cyanomargaritaceae</taxon>
        <taxon>Cyanomargarita</taxon>
    </lineage>
</organism>